<keyword evidence="2" id="KW-1185">Reference proteome</keyword>
<reference evidence="1 2" key="1">
    <citation type="submission" date="2023-10" db="EMBL/GenBank/DDBJ databases">
        <title>Chromosome-scale genome assembly provides insights into flower coloration mechanisms of Canna indica.</title>
        <authorList>
            <person name="Li C."/>
        </authorList>
    </citation>
    <scope>NUCLEOTIDE SEQUENCE [LARGE SCALE GENOMIC DNA]</scope>
    <source>
        <tissue evidence="1">Flower</tissue>
    </source>
</reference>
<protein>
    <submittedName>
        <fullName evidence="1">Uncharacterized protein</fullName>
    </submittedName>
</protein>
<evidence type="ECO:0000313" key="1">
    <source>
        <dbReference type="EMBL" id="WOK95226.1"/>
    </source>
</evidence>
<dbReference type="EMBL" id="CP136890">
    <property type="protein sequence ID" value="WOK95226.1"/>
    <property type="molecule type" value="Genomic_DNA"/>
</dbReference>
<accession>A0AAQ3JSI9</accession>
<organism evidence="1 2">
    <name type="scientific">Canna indica</name>
    <name type="common">Indian-shot</name>
    <dbReference type="NCBI Taxonomy" id="4628"/>
    <lineage>
        <taxon>Eukaryota</taxon>
        <taxon>Viridiplantae</taxon>
        <taxon>Streptophyta</taxon>
        <taxon>Embryophyta</taxon>
        <taxon>Tracheophyta</taxon>
        <taxon>Spermatophyta</taxon>
        <taxon>Magnoliopsida</taxon>
        <taxon>Liliopsida</taxon>
        <taxon>Zingiberales</taxon>
        <taxon>Cannaceae</taxon>
        <taxon>Canna</taxon>
    </lineage>
</organism>
<name>A0AAQ3JSI9_9LILI</name>
<gene>
    <name evidence="1" type="ORF">Cni_G03933</name>
</gene>
<dbReference type="AlphaFoldDB" id="A0AAQ3JSI9"/>
<evidence type="ECO:0000313" key="2">
    <source>
        <dbReference type="Proteomes" id="UP001327560"/>
    </source>
</evidence>
<proteinExistence type="predicted"/>
<dbReference type="Proteomes" id="UP001327560">
    <property type="component" value="Chromosome 1"/>
</dbReference>
<sequence length="67" mass="7462">MFTPTNVVVVISVGMRSSQISLGNHQQRPNLLTDDEIRLGQIMQVLEDLSLKRVQVIFPGDEASLLL</sequence>